<feature type="domain" description="CCHC-type" evidence="3">
    <location>
        <begin position="31"/>
        <end position="45"/>
    </location>
</feature>
<evidence type="ECO:0000256" key="2">
    <source>
        <dbReference type="SAM" id="MobiDB-lite"/>
    </source>
</evidence>
<gene>
    <name evidence="5" type="primary">LOC113468977</name>
</gene>
<evidence type="ECO:0000256" key="1">
    <source>
        <dbReference type="PROSITE-ProRule" id="PRU00047"/>
    </source>
</evidence>
<feature type="region of interest" description="Disordered" evidence="2">
    <location>
        <begin position="139"/>
        <end position="172"/>
    </location>
</feature>
<keyword evidence="1" id="KW-0479">Metal-binding</keyword>
<sequence length="321" mass="34523">MVEEVDDLPGFINVFFEDYIHKIFITIDRVKCFRCQGEGHLVKNCSLPPPKSAQERLIQDDDENVPNVQQAPPLNSVNKDLTQLFVPAFASRTRVGTPSPLNENEFVSPSSVPQVSQELPSSVTPPPAVLSVEAVVHQSSTPSVADSNPKSSQEVSDKTVTPSVGESSDVDMNASDSEVEVFASPMIPMSSAVGGKKRGSSTSPDNSGTDKKICVAPPSKLDVLIPLISECEPLINPEVFINLLNDMKNQTGARKVDIIKSNYSLDPQAIASLCEKLVLDNAAVLHKQLKSRLKNLHKSIMSVLKDVGPSPPPPPPASSQA</sequence>
<dbReference type="GeneID" id="113468977"/>
<feature type="region of interest" description="Disordered" evidence="2">
    <location>
        <begin position="96"/>
        <end position="126"/>
    </location>
</feature>
<reference evidence="5" key="1">
    <citation type="submission" date="2025-08" db="UniProtKB">
        <authorList>
            <consortium name="RefSeq"/>
        </authorList>
    </citation>
    <scope>IDENTIFICATION</scope>
</reference>
<feature type="compositionally biased region" description="Low complexity" evidence="2">
    <location>
        <begin position="107"/>
        <end position="122"/>
    </location>
</feature>
<accession>A0A3Q0J5A7</accession>
<dbReference type="PaxDb" id="121845-A0A3Q0J5A7"/>
<evidence type="ECO:0000313" key="4">
    <source>
        <dbReference type="Proteomes" id="UP000079169"/>
    </source>
</evidence>
<dbReference type="RefSeq" id="XP_026682128.1">
    <property type="nucleotide sequence ID" value="XM_026826327.1"/>
</dbReference>
<dbReference type="GO" id="GO:0008270">
    <property type="term" value="F:zinc ion binding"/>
    <property type="evidence" value="ECO:0007669"/>
    <property type="project" value="UniProtKB-KW"/>
</dbReference>
<dbReference type="PROSITE" id="PS50158">
    <property type="entry name" value="ZF_CCHC"/>
    <property type="match status" value="1"/>
</dbReference>
<proteinExistence type="predicted"/>
<evidence type="ECO:0000259" key="3">
    <source>
        <dbReference type="PROSITE" id="PS50158"/>
    </source>
</evidence>
<organism evidence="4 5">
    <name type="scientific">Diaphorina citri</name>
    <name type="common">Asian citrus psyllid</name>
    <dbReference type="NCBI Taxonomy" id="121845"/>
    <lineage>
        <taxon>Eukaryota</taxon>
        <taxon>Metazoa</taxon>
        <taxon>Ecdysozoa</taxon>
        <taxon>Arthropoda</taxon>
        <taxon>Hexapoda</taxon>
        <taxon>Insecta</taxon>
        <taxon>Pterygota</taxon>
        <taxon>Neoptera</taxon>
        <taxon>Paraneoptera</taxon>
        <taxon>Hemiptera</taxon>
        <taxon>Sternorrhyncha</taxon>
        <taxon>Psylloidea</taxon>
        <taxon>Psyllidae</taxon>
        <taxon>Diaphorininae</taxon>
        <taxon>Diaphorina</taxon>
    </lineage>
</organism>
<dbReference type="Gene3D" id="4.10.60.10">
    <property type="entry name" value="Zinc finger, CCHC-type"/>
    <property type="match status" value="1"/>
</dbReference>
<keyword evidence="1" id="KW-0863">Zinc-finger</keyword>
<dbReference type="KEGG" id="dci:113468977"/>
<name>A0A3Q0J5A7_DIACI</name>
<dbReference type="GO" id="GO:0003676">
    <property type="term" value="F:nucleic acid binding"/>
    <property type="evidence" value="ECO:0007669"/>
    <property type="project" value="InterPro"/>
</dbReference>
<dbReference type="Pfam" id="PF00098">
    <property type="entry name" value="zf-CCHC"/>
    <property type="match status" value="1"/>
</dbReference>
<feature type="region of interest" description="Disordered" evidence="2">
    <location>
        <begin position="190"/>
        <end position="213"/>
    </location>
</feature>
<protein>
    <submittedName>
        <fullName evidence="5">Uncharacterized protein LOC113468977</fullName>
    </submittedName>
</protein>
<dbReference type="InterPro" id="IPR001878">
    <property type="entry name" value="Znf_CCHC"/>
</dbReference>
<keyword evidence="4" id="KW-1185">Reference proteome</keyword>
<dbReference type="Proteomes" id="UP000079169">
    <property type="component" value="Unplaced"/>
</dbReference>
<keyword evidence="1" id="KW-0862">Zinc</keyword>
<dbReference type="AlphaFoldDB" id="A0A3Q0J5A7"/>
<feature type="compositionally biased region" description="Polar residues" evidence="2">
    <location>
        <begin position="139"/>
        <end position="166"/>
    </location>
</feature>
<evidence type="ECO:0000313" key="5">
    <source>
        <dbReference type="RefSeq" id="XP_026682128.1"/>
    </source>
</evidence>